<dbReference type="GO" id="GO:0004462">
    <property type="term" value="F:lactoylglutathione lyase activity"/>
    <property type="evidence" value="ECO:0007669"/>
    <property type="project" value="UniProtKB-EC"/>
</dbReference>
<dbReference type="EC" id="4.4.1.5" evidence="2"/>
<reference evidence="2" key="1">
    <citation type="submission" date="2013-08" db="EMBL/GenBank/DDBJ databases">
        <authorList>
            <person name="Mendez C."/>
            <person name="Richter M."/>
            <person name="Ferrer M."/>
            <person name="Sanchez J."/>
        </authorList>
    </citation>
    <scope>NUCLEOTIDE SEQUENCE</scope>
</reference>
<dbReference type="PANTHER" id="PTHR36437:SF2">
    <property type="entry name" value="GLYOXALASE_BLEOMYCIN RESISTANCE PROTEIN_DIOXYGENASE"/>
    <property type="match status" value="1"/>
</dbReference>
<keyword evidence="2" id="KW-0456">Lyase</keyword>
<dbReference type="PANTHER" id="PTHR36437">
    <property type="entry name" value="GLYOXALASE/BLEOMYCIN RESISTANCE PROTEIN/DIOXYGENASE"/>
    <property type="match status" value="1"/>
</dbReference>
<dbReference type="InterPro" id="IPR004360">
    <property type="entry name" value="Glyas_Fos-R_dOase_dom"/>
</dbReference>
<evidence type="ECO:0000259" key="1">
    <source>
        <dbReference type="PROSITE" id="PS51819"/>
    </source>
</evidence>
<keyword evidence="2" id="KW-0223">Dioxygenase</keyword>
<feature type="domain" description="VOC" evidence="1">
    <location>
        <begin position="1"/>
        <end position="129"/>
    </location>
</feature>
<dbReference type="PROSITE" id="PS51819">
    <property type="entry name" value="VOC"/>
    <property type="match status" value="1"/>
</dbReference>
<gene>
    <name evidence="2" type="ORF">B1B_00960</name>
</gene>
<dbReference type="Pfam" id="PF00903">
    <property type="entry name" value="Glyoxalase"/>
    <property type="match status" value="1"/>
</dbReference>
<dbReference type="SUPFAM" id="SSF54593">
    <property type="entry name" value="Glyoxalase/Bleomycin resistance protein/Dihydroxybiphenyl dioxygenase"/>
    <property type="match status" value="1"/>
</dbReference>
<dbReference type="AlphaFoldDB" id="T1D5T7"/>
<comment type="caution">
    <text evidence="2">The sequence shown here is derived from an EMBL/GenBank/DDBJ whole genome shotgun (WGS) entry which is preliminary data.</text>
</comment>
<evidence type="ECO:0000313" key="2">
    <source>
        <dbReference type="EMBL" id="EQD77630.1"/>
    </source>
</evidence>
<proteinExistence type="predicted"/>
<dbReference type="InterPro" id="IPR029068">
    <property type="entry name" value="Glyas_Bleomycin-R_OHBP_Dase"/>
</dbReference>
<dbReference type="InterPro" id="IPR037523">
    <property type="entry name" value="VOC_core"/>
</dbReference>
<sequence length="132" mass="14997">MIDQVNAYALTVQNVRTCAEFYRDKLGFKLQELSDDFAYLTTGVKGAIGVALVSAEGLAREIPIERVRPGENLVQRNYFAVFLDDADRAYEELRQKGVRFLQPPATRSNGQRYAFFEDSEGNLWEISHFPKG</sequence>
<accession>T1D5T7</accession>
<keyword evidence="2" id="KW-0560">Oxidoreductase</keyword>
<dbReference type="EMBL" id="AUZY01000705">
    <property type="protein sequence ID" value="EQD77630.1"/>
    <property type="molecule type" value="Genomic_DNA"/>
</dbReference>
<dbReference type="GO" id="GO:0051213">
    <property type="term" value="F:dioxygenase activity"/>
    <property type="evidence" value="ECO:0007669"/>
    <property type="project" value="UniProtKB-KW"/>
</dbReference>
<organism evidence="2">
    <name type="scientific">mine drainage metagenome</name>
    <dbReference type="NCBI Taxonomy" id="410659"/>
    <lineage>
        <taxon>unclassified sequences</taxon>
        <taxon>metagenomes</taxon>
        <taxon>ecological metagenomes</taxon>
    </lineage>
</organism>
<dbReference type="Gene3D" id="3.10.180.10">
    <property type="entry name" value="2,3-Dihydroxybiphenyl 1,2-Dioxygenase, domain 1"/>
    <property type="match status" value="1"/>
</dbReference>
<name>T1D5T7_9ZZZZ</name>
<protein>
    <submittedName>
        <fullName evidence="2">Glyoxalase/bleomycin resistance protein/dioxygenase domain protein</fullName>
        <ecNumber evidence="2">4.4.1.5</ecNumber>
    </submittedName>
</protein>
<reference evidence="2" key="2">
    <citation type="journal article" date="2014" name="ISME J.">
        <title>Microbial stratification in low pH oxic and suboxic macroscopic growths along an acid mine drainage.</title>
        <authorList>
            <person name="Mendez-Garcia C."/>
            <person name="Mesa V."/>
            <person name="Sprenger R.R."/>
            <person name="Richter M."/>
            <person name="Diez M.S."/>
            <person name="Solano J."/>
            <person name="Bargiela R."/>
            <person name="Golyshina O.V."/>
            <person name="Manteca A."/>
            <person name="Ramos J.L."/>
            <person name="Gallego J.R."/>
            <person name="Llorente I."/>
            <person name="Martins Dos Santos V.A."/>
            <person name="Jensen O.N."/>
            <person name="Pelaez A.I."/>
            <person name="Sanchez J."/>
            <person name="Ferrer M."/>
        </authorList>
    </citation>
    <scope>NUCLEOTIDE SEQUENCE</scope>
</reference>